<dbReference type="Pfam" id="PF03401">
    <property type="entry name" value="TctC"/>
    <property type="match status" value="1"/>
</dbReference>
<gene>
    <name evidence="3" type="ORF">ACFOEN_03910</name>
</gene>
<dbReference type="PANTHER" id="PTHR42928">
    <property type="entry name" value="TRICARBOXYLATE-BINDING PROTEIN"/>
    <property type="match status" value="1"/>
</dbReference>
<dbReference type="InterPro" id="IPR042100">
    <property type="entry name" value="Bug_dom1"/>
</dbReference>
<dbReference type="InterPro" id="IPR005064">
    <property type="entry name" value="BUG"/>
</dbReference>
<protein>
    <submittedName>
        <fullName evidence="3">Bug family tripartite tricarboxylate transporter substrate binding protein</fullName>
    </submittedName>
</protein>
<dbReference type="SUPFAM" id="SSF53850">
    <property type="entry name" value="Periplasmic binding protein-like II"/>
    <property type="match status" value="1"/>
</dbReference>
<dbReference type="CDD" id="cd07012">
    <property type="entry name" value="PBP2_Bug_TTT"/>
    <property type="match status" value="1"/>
</dbReference>
<organism evidence="3 4">
    <name type="scientific">Piscinibacterium candidicorallinum</name>
    <dbReference type="NCBI Taxonomy" id="1793872"/>
    <lineage>
        <taxon>Bacteria</taxon>
        <taxon>Pseudomonadati</taxon>
        <taxon>Pseudomonadota</taxon>
        <taxon>Betaproteobacteria</taxon>
        <taxon>Burkholderiales</taxon>
        <taxon>Piscinibacterium</taxon>
    </lineage>
</organism>
<evidence type="ECO:0000256" key="2">
    <source>
        <dbReference type="SAM" id="SignalP"/>
    </source>
</evidence>
<comment type="caution">
    <text evidence="3">The sequence shown here is derived from an EMBL/GenBank/DDBJ whole genome shotgun (WGS) entry which is preliminary data.</text>
</comment>
<evidence type="ECO:0000256" key="1">
    <source>
        <dbReference type="ARBA" id="ARBA00006987"/>
    </source>
</evidence>
<feature type="chain" id="PRO_5045219529" evidence="2">
    <location>
        <begin position="25"/>
        <end position="336"/>
    </location>
</feature>
<keyword evidence="2" id="KW-0732">Signal</keyword>
<keyword evidence="4" id="KW-1185">Reference proteome</keyword>
<dbReference type="Gene3D" id="3.40.190.10">
    <property type="entry name" value="Periplasmic binding protein-like II"/>
    <property type="match status" value="1"/>
</dbReference>
<dbReference type="PANTHER" id="PTHR42928:SF5">
    <property type="entry name" value="BLR1237 PROTEIN"/>
    <property type="match status" value="1"/>
</dbReference>
<dbReference type="PIRSF" id="PIRSF017082">
    <property type="entry name" value="YflP"/>
    <property type="match status" value="1"/>
</dbReference>
<dbReference type="Gene3D" id="3.40.190.150">
    <property type="entry name" value="Bordetella uptake gene, domain 1"/>
    <property type="match status" value="1"/>
</dbReference>
<dbReference type="RefSeq" id="WP_377301276.1">
    <property type="nucleotide sequence ID" value="NZ_CP180191.1"/>
</dbReference>
<proteinExistence type="inferred from homology"/>
<sequence>MSPLRRRLLLGVPAAALTLGAAHAGLAQTAPWPSQPLRIIVPAPPGSSPDLTARLLADALRPVLGQPIVVENRAGAGGAIAVAEVLRASDGHTVLMGFNGPITALQHLRPGLQYQPLKDLQPVARVSSLPNVLVVPASLNVRTLPEFVAAVRKAPGRWNYASVGNGSMSHLSMELLKADAGLFIVHIPFNGAPSAIQAMVQGEVQALFTAWSNVQGQVAAGKLHAIALSDPQASELAPGIASAAAQGYPRVQASLWNGLFAPAGMNAAAVERLSRTVLAALAQPELRQRMRLAALAPEARPDAQAPAAHREAWGRQLAAESRQWGEVIARLGIKAD</sequence>
<evidence type="ECO:0000313" key="3">
    <source>
        <dbReference type="EMBL" id="MFC3146783.1"/>
    </source>
</evidence>
<name>A0ABV7H2H9_9BURK</name>
<dbReference type="Proteomes" id="UP001595556">
    <property type="component" value="Unassembled WGS sequence"/>
</dbReference>
<accession>A0ABV7H2H9</accession>
<reference evidence="4" key="1">
    <citation type="journal article" date="2019" name="Int. J. Syst. Evol. Microbiol.">
        <title>The Global Catalogue of Microorganisms (GCM) 10K type strain sequencing project: providing services to taxonomists for standard genome sequencing and annotation.</title>
        <authorList>
            <consortium name="The Broad Institute Genomics Platform"/>
            <consortium name="The Broad Institute Genome Sequencing Center for Infectious Disease"/>
            <person name="Wu L."/>
            <person name="Ma J."/>
        </authorList>
    </citation>
    <scope>NUCLEOTIDE SEQUENCE [LARGE SCALE GENOMIC DNA]</scope>
    <source>
        <strain evidence="4">KCTC 52168</strain>
    </source>
</reference>
<feature type="signal peptide" evidence="2">
    <location>
        <begin position="1"/>
        <end position="24"/>
    </location>
</feature>
<dbReference type="EMBL" id="JBHRTI010000003">
    <property type="protein sequence ID" value="MFC3146783.1"/>
    <property type="molecule type" value="Genomic_DNA"/>
</dbReference>
<evidence type="ECO:0000313" key="4">
    <source>
        <dbReference type="Proteomes" id="UP001595556"/>
    </source>
</evidence>
<comment type="similarity">
    <text evidence="1">Belongs to the UPF0065 (bug) family.</text>
</comment>